<keyword evidence="2" id="KW-0547">Nucleotide-binding</keyword>
<dbReference type="PANTHER" id="PTHR42939">
    <property type="entry name" value="ABC TRANSPORTER ATP-BINDING PROTEIN ALBC-RELATED"/>
    <property type="match status" value="1"/>
</dbReference>
<keyword evidence="1" id="KW-0813">Transport</keyword>
<dbReference type="GO" id="GO:0005524">
    <property type="term" value="F:ATP binding"/>
    <property type="evidence" value="ECO:0007669"/>
    <property type="project" value="UniProtKB-KW"/>
</dbReference>
<dbReference type="SUPFAM" id="SSF52540">
    <property type="entry name" value="P-loop containing nucleoside triphosphate hydrolases"/>
    <property type="match status" value="1"/>
</dbReference>
<name>A0A1M6DGA9_9CLOT</name>
<keyword evidence="6" id="KW-1185">Reference proteome</keyword>
<dbReference type="EMBL" id="FQZO01000001">
    <property type="protein sequence ID" value="SHI72222.1"/>
    <property type="molecule type" value="Genomic_DNA"/>
</dbReference>
<evidence type="ECO:0000313" key="5">
    <source>
        <dbReference type="EMBL" id="SHI72222.1"/>
    </source>
</evidence>
<dbReference type="RefSeq" id="WP_073005006.1">
    <property type="nucleotide sequence ID" value="NZ_FQZO01000001.1"/>
</dbReference>
<sequence length="285" mass="32362">MTNKALEITNLSSNIGSFSLRDINLSIEKGTIMGLIGKNGAGKTTLIKTILEKYERKNGQVFFDGISMYGNEEIVKAKIGVVYDTLIYSLAYKPNKIVSMLSPFYKDFDFKKYDYLMGRFDLDSNKKLMDYSKGMQMKFGLVLALCHNPDLLILDEPTAGLDPVARAELMDILLEYMQNEEKSILFSTHITSDLEKIADYITFMDNGKILMCAEKDSLIDSHVIVHIDKETMTDKIKSQLMGLKETSFGYEGLSYTKYNLETLPGIKTTRPTIEDIMLYMRGKRS</sequence>
<dbReference type="Pfam" id="PF00005">
    <property type="entry name" value="ABC_tran"/>
    <property type="match status" value="1"/>
</dbReference>
<dbReference type="InterPro" id="IPR051782">
    <property type="entry name" value="ABC_Transporter_VariousFunc"/>
</dbReference>
<organism evidence="5 6">
    <name type="scientific">Clostridium amylolyticum</name>
    <dbReference type="NCBI Taxonomy" id="1121298"/>
    <lineage>
        <taxon>Bacteria</taxon>
        <taxon>Bacillati</taxon>
        <taxon>Bacillota</taxon>
        <taxon>Clostridia</taxon>
        <taxon>Eubacteriales</taxon>
        <taxon>Clostridiaceae</taxon>
        <taxon>Clostridium</taxon>
    </lineage>
</organism>
<feature type="domain" description="ABC transporter" evidence="4">
    <location>
        <begin position="3"/>
        <end position="231"/>
    </location>
</feature>
<dbReference type="InterPro" id="IPR003439">
    <property type="entry name" value="ABC_transporter-like_ATP-bd"/>
</dbReference>
<evidence type="ECO:0000256" key="2">
    <source>
        <dbReference type="ARBA" id="ARBA00022741"/>
    </source>
</evidence>
<gene>
    <name evidence="5" type="ORF">SAMN05444401_1460</name>
</gene>
<accession>A0A1M6DGA9</accession>
<dbReference type="STRING" id="1121298.SAMN05444401_1460"/>
<dbReference type="PROSITE" id="PS00211">
    <property type="entry name" value="ABC_TRANSPORTER_1"/>
    <property type="match status" value="1"/>
</dbReference>
<evidence type="ECO:0000313" key="6">
    <source>
        <dbReference type="Proteomes" id="UP000184080"/>
    </source>
</evidence>
<dbReference type="Proteomes" id="UP000184080">
    <property type="component" value="Unassembled WGS sequence"/>
</dbReference>
<dbReference type="InterPro" id="IPR003593">
    <property type="entry name" value="AAA+_ATPase"/>
</dbReference>
<dbReference type="PROSITE" id="PS50893">
    <property type="entry name" value="ABC_TRANSPORTER_2"/>
    <property type="match status" value="1"/>
</dbReference>
<proteinExistence type="predicted"/>
<evidence type="ECO:0000259" key="4">
    <source>
        <dbReference type="PROSITE" id="PS50893"/>
    </source>
</evidence>
<protein>
    <submittedName>
        <fullName evidence="5">ABC-2 type transport system ATP-binding protein</fullName>
    </submittedName>
</protein>
<keyword evidence="3 5" id="KW-0067">ATP-binding</keyword>
<dbReference type="Gene3D" id="3.40.50.300">
    <property type="entry name" value="P-loop containing nucleotide triphosphate hydrolases"/>
    <property type="match status" value="1"/>
</dbReference>
<dbReference type="InterPro" id="IPR017871">
    <property type="entry name" value="ABC_transporter-like_CS"/>
</dbReference>
<evidence type="ECO:0000256" key="3">
    <source>
        <dbReference type="ARBA" id="ARBA00022840"/>
    </source>
</evidence>
<reference evidence="5 6" key="1">
    <citation type="submission" date="2016-11" db="EMBL/GenBank/DDBJ databases">
        <authorList>
            <person name="Jaros S."/>
            <person name="Januszkiewicz K."/>
            <person name="Wedrychowicz H."/>
        </authorList>
    </citation>
    <scope>NUCLEOTIDE SEQUENCE [LARGE SCALE GENOMIC DNA]</scope>
    <source>
        <strain evidence="5 6">DSM 21864</strain>
    </source>
</reference>
<dbReference type="AlphaFoldDB" id="A0A1M6DGA9"/>
<dbReference type="PANTHER" id="PTHR42939:SF3">
    <property type="entry name" value="ABC TRANSPORTER ATP-BINDING COMPONENT"/>
    <property type="match status" value="1"/>
</dbReference>
<dbReference type="GO" id="GO:0016887">
    <property type="term" value="F:ATP hydrolysis activity"/>
    <property type="evidence" value="ECO:0007669"/>
    <property type="project" value="InterPro"/>
</dbReference>
<evidence type="ECO:0000256" key="1">
    <source>
        <dbReference type="ARBA" id="ARBA00022448"/>
    </source>
</evidence>
<dbReference type="SMART" id="SM00382">
    <property type="entry name" value="AAA"/>
    <property type="match status" value="1"/>
</dbReference>
<dbReference type="CDD" id="cd03230">
    <property type="entry name" value="ABC_DR_subfamily_A"/>
    <property type="match status" value="1"/>
</dbReference>
<dbReference type="InterPro" id="IPR027417">
    <property type="entry name" value="P-loop_NTPase"/>
</dbReference>